<proteinExistence type="predicted"/>
<evidence type="ECO:0000256" key="4">
    <source>
        <dbReference type="ARBA" id="ARBA00023163"/>
    </source>
</evidence>
<evidence type="ECO:0000259" key="5">
    <source>
        <dbReference type="PROSITE" id="PS50937"/>
    </source>
</evidence>
<dbReference type="Gene3D" id="1.10.1660.10">
    <property type="match status" value="1"/>
</dbReference>
<keyword evidence="2" id="KW-0805">Transcription regulation</keyword>
<accession>A0A1I5I238</accession>
<gene>
    <name evidence="6" type="ORF">SAMN04488519_10834</name>
</gene>
<keyword evidence="3 6" id="KW-0238">DNA-binding</keyword>
<dbReference type="Proteomes" id="UP000199564">
    <property type="component" value="Unassembled WGS sequence"/>
</dbReference>
<name>A0A1I5I238_9BACT</name>
<dbReference type="RefSeq" id="WP_091654797.1">
    <property type="nucleotide sequence ID" value="NZ_FOVW01000008.1"/>
</dbReference>
<feature type="domain" description="HTH merR-type" evidence="5">
    <location>
        <begin position="1"/>
        <end position="72"/>
    </location>
</feature>
<dbReference type="GO" id="GO:0003700">
    <property type="term" value="F:DNA-binding transcription factor activity"/>
    <property type="evidence" value="ECO:0007669"/>
    <property type="project" value="InterPro"/>
</dbReference>
<sequence>MLISELSKRTGVSVHTLRYYENYGLFKGENNKTVKTNNYKQYDESLIEKIQLIKEAKEIGFTLSEIKDLLEDWFNHQLSEEKKIQALEAKIIEIDSKITQFKRVKKMLIEGIQDVKEGKC</sequence>
<keyword evidence="7" id="KW-1185">Reference proteome</keyword>
<evidence type="ECO:0000313" key="6">
    <source>
        <dbReference type="EMBL" id="SFO54615.1"/>
    </source>
</evidence>
<dbReference type="PROSITE" id="PS50937">
    <property type="entry name" value="HTH_MERR_2"/>
    <property type="match status" value="1"/>
</dbReference>
<evidence type="ECO:0000256" key="1">
    <source>
        <dbReference type="ARBA" id="ARBA00022491"/>
    </source>
</evidence>
<dbReference type="Pfam" id="PF13411">
    <property type="entry name" value="MerR_1"/>
    <property type="match status" value="1"/>
</dbReference>
<dbReference type="PANTHER" id="PTHR30204:SF69">
    <property type="entry name" value="MERR-FAMILY TRANSCRIPTIONAL REGULATOR"/>
    <property type="match status" value="1"/>
</dbReference>
<dbReference type="InterPro" id="IPR047057">
    <property type="entry name" value="MerR_fam"/>
</dbReference>
<dbReference type="GO" id="GO:0003677">
    <property type="term" value="F:DNA binding"/>
    <property type="evidence" value="ECO:0007669"/>
    <property type="project" value="UniProtKB-KW"/>
</dbReference>
<evidence type="ECO:0000313" key="7">
    <source>
        <dbReference type="Proteomes" id="UP000199564"/>
    </source>
</evidence>
<dbReference type="InterPro" id="IPR009061">
    <property type="entry name" value="DNA-bd_dom_put_sf"/>
</dbReference>
<dbReference type="SUPFAM" id="SSF46955">
    <property type="entry name" value="Putative DNA-binding domain"/>
    <property type="match status" value="1"/>
</dbReference>
<keyword evidence="1" id="KW-0678">Repressor</keyword>
<evidence type="ECO:0000256" key="3">
    <source>
        <dbReference type="ARBA" id="ARBA00023125"/>
    </source>
</evidence>
<evidence type="ECO:0000256" key="2">
    <source>
        <dbReference type="ARBA" id="ARBA00023015"/>
    </source>
</evidence>
<dbReference type="STRING" id="226506.SAMN04488519_10834"/>
<dbReference type="SMART" id="SM00422">
    <property type="entry name" value="HTH_MERR"/>
    <property type="match status" value="1"/>
</dbReference>
<reference evidence="7" key="1">
    <citation type="submission" date="2016-10" db="EMBL/GenBank/DDBJ databases">
        <authorList>
            <person name="Varghese N."/>
            <person name="Submissions S."/>
        </authorList>
    </citation>
    <scope>NUCLEOTIDE SEQUENCE [LARGE SCALE GENOMIC DNA]</scope>
    <source>
        <strain evidence="7">DSM 15282</strain>
    </source>
</reference>
<organism evidence="6 7">
    <name type="scientific">Algoriphagus ornithinivorans</name>
    <dbReference type="NCBI Taxonomy" id="226506"/>
    <lineage>
        <taxon>Bacteria</taxon>
        <taxon>Pseudomonadati</taxon>
        <taxon>Bacteroidota</taxon>
        <taxon>Cytophagia</taxon>
        <taxon>Cytophagales</taxon>
        <taxon>Cyclobacteriaceae</taxon>
        <taxon>Algoriphagus</taxon>
    </lineage>
</organism>
<dbReference type="AlphaFoldDB" id="A0A1I5I238"/>
<protein>
    <submittedName>
        <fullName evidence="6">DNA-binding transcriptional regulator, MerR family</fullName>
    </submittedName>
</protein>
<dbReference type="InterPro" id="IPR000551">
    <property type="entry name" value="MerR-type_HTH_dom"/>
</dbReference>
<dbReference type="PROSITE" id="PS00552">
    <property type="entry name" value="HTH_MERR_1"/>
    <property type="match status" value="1"/>
</dbReference>
<dbReference type="EMBL" id="FOVW01000008">
    <property type="protein sequence ID" value="SFO54615.1"/>
    <property type="molecule type" value="Genomic_DNA"/>
</dbReference>
<keyword evidence="4" id="KW-0804">Transcription</keyword>
<dbReference type="PANTHER" id="PTHR30204">
    <property type="entry name" value="REDOX-CYCLING DRUG-SENSING TRANSCRIPTIONAL ACTIVATOR SOXR"/>
    <property type="match status" value="1"/>
</dbReference>